<dbReference type="InterPro" id="IPR029475">
    <property type="entry name" value="DUF6807"/>
</dbReference>
<proteinExistence type="predicted"/>
<gene>
    <name evidence="2" type="ORF">MFFC18_32200</name>
</gene>
<dbReference type="Proteomes" id="UP000322214">
    <property type="component" value="Chromosome"/>
</dbReference>
<feature type="signal peptide" evidence="1">
    <location>
        <begin position="1"/>
        <end position="20"/>
    </location>
</feature>
<dbReference type="STRING" id="980251.GCA_001642875_00615"/>
<keyword evidence="1" id="KW-0732">Signal</keyword>
<dbReference type="AlphaFoldDB" id="A0A5B9PM04"/>
<dbReference type="EMBL" id="CP042912">
    <property type="protein sequence ID" value="QEG23323.1"/>
    <property type="molecule type" value="Genomic_DNA"/>
</dbReference>
<evidence type="ECO:0008006" key="4">
    <source>
        <dbReference type="Google" id="ProtNLM"/>
    </source>
</evidence>
<evidence type="ECO:0000256" key="1">
    <source>
        <dbReference type="SAM" id="SignalP"/>
    </source>
</evidence>
<organism evidence="2 3">
    <name type="scientific">Mariniblastus fucicola</name>
    <dbReference type="NCBI Taxonomy" id="980251"/>
    <lineage>
        <taxon>Bacteria</taxon>
        <taxon>Pseudomonadati</taxon>
        <taxon>Planctomycetota</taxon>
        <taxon>Planctomycetia</taxon>
        <taxon>Pirellulales</taxon>
        <taxon>Pirellulaceae</taxon>
        <taxon>Mariniblastus</taxon>
    </lineage>
</organism>
<evidence type="ECO:0000313" key="2">
    <source>
        <dbReference type="EMBL" id="QEG23323.1"/>
    </source>
</evidence>
<sequence precursor="true">MTRFLFLSATFSVIAIGAYVAPLQGQQAIQISQQNETIAVSVGGELFTAYNFTDTAKPFLYPVLGPSQIRMTRDFPMKKTAGEADDHPHHKSIWIGHEVNDIDFWTCRGGAKIVVDGEPTIDREANSITANSSWIDAGQNVVCRDSTKWSFGADEKSRWIDCVFTLAATEGPITIDDTKEGTVAIRTHPDLRLNPDARRGVEKVFGNVVNSQGTEGVETWGQSSAWLLYSGTIESKPASLLILDHPTNFRYPTTWHARDYGLISANPFGLHDFLEMEEHAGAVKLAKGQSLTLRYRFVFFAEAVNVDDAKSLHAKFSNSDANGD</sequence>
<dbReference type="KEGG" id="mff:MFFC18_32200"/>
<accession>A0A5B9PM04</accession>
<dbReference type="Pfam" id="PF14100">
    <property type="entry name" value="DUF6807"/>
    <property type="match status" value="1"/>
</dbReference>
<protein>
    <recommendedName>
        <fullName evidence="4">Methane oxygenase PmoA</fullName>
    </recommendedName>
</protein>
<feature type="chain" id="PRO_5023023382" description="Methane oxygenase PmoA" evidence="1">
    <location>
        <begin position="21"/>
        <end position="324"/>
    </location>
</feature>
<evidence type="ECO:0000313" key="3">
    <source>
        <dbReference type="Proteomes" id="UP000322214"/>
    </source>
</evidence>
<keyword evidence="3" id="KW-1185">Reference proteome</keyword>
<dbReference type="RefSeq" id="WP_075083394.1">
    <property type="nucleotide sequence ID" value="NZ_CP042912.1"/>
</dbReference>
<reference evidence="2 3" key="1">
    <citation type="submission" date="2019-08" db="EMBL/GenBank/DDBJ databases">
        <title>Deep-cultivation of Planctomycetes and their phenomic and genomic characterization uncovers novel biology.</title>
        <authorList>
            <person name="Wiegand S."/>
            <person name="Jogler M."/>
            <person name="Boedeker C."/>
            <person name="Pinto D."/>
            <person name="Vollmers J."/>
            <person name="Rivas-Marin E."/>
            <person name="Kohn T."/>
            <person name="Peeters S.H."/>
            <person name="Heuer A."/>
            <person name="Rast P."/>
            <person name="Oberbeckmann S."/>
            <person name="Bunk B."/>
            <person name="Jeske O."/>
            <person name="Meyerdierks A."/>
            <person name="Storesund J.E."/>
            <person name="Kallscheuer N."/>
            <person name="Luecker S."/>
            <person name="Lage O.M."/>
            <person name="Pohl T."/>
            <person name="Merkel B.J."/>
            <person name="Hornburger P."/>
            <person name="Mueller R.-W."/>
            <person name="Bruemmer F."/>
            <person name="Labrenz M."/>
            <person name="Spormann A.M."/>
            <person name="Op den Camp H."/>
            <person name="Overmann J."/>
            <person name="Amann R."/>
            <person name="Jetten M.S.M."/>
            <person name="Mascher T."/>
            <person name="Medema M.H."/>
            <person name="Devos D.P."/>
            <person name="Kaster A.-K."/>
            <person name="Ovreas L."/>
            <person name="Rohde M."/>
            <person name="Galperin M.Y."/>
            <person name="Jogler C."/>
        </authorList>
    </citation>
    <scope>NUCLEOTIDE SEQUENCE [LARGE SCALE GENOMIC DNA]</scope>
    <source>
        <strain evidence="2 3">FC18</strain>
    </source>
</reference>
<name>A0A5B9PM04_9BACT</name>